<feature type="transmembrane region" description="Helical" evidence="8">
    <location>
        <begin position="785"/>
        <end position="808"/>
    </location>
</feature>
<dbReference type="PROSITE" id="PS51767">
    <property type="entry name" value="PEPTIDASE_A1"/>
    <property type="match status" value="2"/>
</dbReference>
<feature type="signal peptide" evidence="9">
    <location>
        <begin position="1"/>
        <end position="23"/>
    </location>
</feature>
<dbReference type="SUPFAM" id="SSF50630">
    <property type="entry name" value="Acid proteases"/>
    <property type="match status" value="2"/>
</dbReference>
<dbReference type="Proteomes" id="UP000016922">
    <property type="component" value="Unassembled WGS sequence"/>
</dbReference>
<evidence type="ECO:0000256" key="7">
    <source>
        <dbReference type="SAM" id="MobiDB-lite"/>
    </source>
</evidence>
<dbReference type="PANTHER" id="PTHR47966">
    <property type="entry name" value="BETA-SITE APP-CLEAVING ENZYME, ISOFORM A-RELATED"/>
    <property type="match status" value="1"/>
</dbReference>
<gene>
    <name evidence="11" type="ORF">GLAREA_06309</name>
</gene>
<proteinExistence type="inferred from homology"/>
<dbReference type="EMBL" id="KE145358">
    <property type="protein sequence ID" value="EPE33297.1"/>
    <property type="molecule type" value="Genomic_DNA"/>
</dbReference>
<keyword evidence="8" id="KW-0472">Membrane</keyword>
<keyword evidence="8" id="KW-0812">Transmembrane</keyword>
<evidence type="ECO:0000256" key="5">
    <source>
        <dbReference type="PIRSR" id="PIRSR601461-1"/>
    </source>
</evidence>
<feature type="region of interest" description="Disordered" evidence="7">
    <location>
        <begin position="879"/>
        <end position="935"/>
    </location>
</feature>
<evidence type="ECO:0000259" key="10">
    <source>
        <dbReference type="PROSITE" id="PS51767"/>
    </source>
</evidence>
<accession>S3D4E4</accession>
<keyword evidence="8" id="KW-1133">Transmembrane helix</keyword>
<keyword evidence="3 6" id="KW-0064">Aspartyl protease</keyword>
<keyword evidence="4 6" id="KW-0378">Hydrolase</keyword>
<evidence type="ECO:0000313" key="12">
    <source>
        <dbReference type="Proteomes" id="UP000016922"/>
    </source>
</evidence>
<dbReference type="FunFam" id="2.40.70.10:FF:000026">
    <property type="entry name" value="Endothiapepsin"/>
    <property type="match status" value="1"/>
</dbReference>
<dbReference type="InterPro" id="IPR034163">
    <property type="entry name" value="Aspergillopepsin-like_cat_dom"/>
</dbReference>
<evidence type="ECO:0000256" key="6">
    <source>
        <dbReference type="RuleBase" id="RU000454"/>
    </source>
</evidence>
<dbReference type="GO" id="GO:0006508">
    <property type="term" value="P:proteolysis"/>
    <property type="evidence" value="ECO:0007669"/>
    <property type="project" value="UniProtKB-KW"/>
</dbReference>
<feature type="region of interest" description="Disordered" evidence="7">
    <location>
        <begin position="821"/>
        <end position="845"/>
    </location>
</feature>
<evidence type="ECO:0000256" key="4">
    <source>
        <dbReference type="ARBA" id="ARBA00022801"/>
    </source>
</evidence>
<dbReference type="CDD" id="cd06097">
    <property type="entry name" value="Aspergillopepsin_like"/>
    <property type="match status" value="1"/>
</dbReference>
<name>S3D4E4_GLAL2</name>
<protein>
    <submittedName>
        <fullName evidence="11">Acid protease</fullName>
    </submittedName>
</protein>
<dbReference type="AlphaFoldDB" id="S3D4E4"/>
<dbReference type="KEGG" id="glz:GLAREA_06309"/>
<evidence type="ECO:0000256" key="3">
    <source>
        <dbReference type="ARBA" id="ARBA00022750"/>
    </source>
</evidence>
<feature type="domain" description="Peptidase A1" evidence="10">
    <location>
        <begin position="401"/>
        <end position="747"/>
    </location>
</feature>
<dbReference type="PROSITE" id="PS00141">
    <property type="entry name" value="ASP_PROTEASE"/>
    <property type="match status" value="2"/>
</dbReference>
<evidence type="ECO:0000256" key="2">
    <source>
        <dbReference type="ARBA" id="ARBA00022670"/>
    </source>
</evidence>
<dbReference type="InterPro" id="IPR033121">
    <property type="entry name" value="PEPTIDASE_A1"/>
</dbReference>
<comment type="similarity">
    <text evidence="1 6">Belongs to the peptidase A1 family.</text>
</comment>
<dbReference type="PRINTS" id="PR00792">
    <property type="entry name" value="PEPSIN"/>
</dbReference>
<keyword evidence="12" id="KW-1185">Reference proteome</keyword>
<feature type="domain" description="Peptidase A1" evidence="10">
    <location>
        <begin position="99"/>
        <end position="408"/>
    </location>
</feature>
<feature type="chain" id="PRO_5004507774" evidence="9">
    <location>
        <begin position="24"/>
        <end position="935"/>
    </location>
</feature>
<dbReference type="InterPro" id="IPR021109">
    <property type="entry name" value="Peptidase_aspartic_dom_sf"/>
</dbReference>
<dbReference type="Gene3D" id="2.40.70.10">
    <property type="entry name" value="Acid Proteases"/>
    <property type="match status" value="4"/>
</dbReference>
<dbReference type="eggNOG" id="KOG1339">
    <property type="taxonomic scope" value="Eukaryota"/>
</dbReference>
<sequence length="935" mass="100790">MAPSLSLASQFVYILSLLPLVTAAPIEEVLAPRNEQQSFSVSQVPNPRWKGIDGAGPAALLRTFYKYHAQPPAAARKAVENGTGTVTASPYPAEYDREYLSPVSLGTPAQILDLDFDTGSSDLWVFSSALPKSQTGGQTLYSPGNSSTSSVLENHTWSIRYGDGSGSSGTVVNELVTIGGISARRQALEIATQVSGSFTQDAASDGLLGLAFNSINTVRPTPQKTWFDNVQSSLAAPLFTVNLKKAAVGLYTFGAIDSKAHTGSIAYAPVNTKNGFWQFPLTGYAVGTGKFSNSSIDVIADTGTTLLMLPTNVVDAYYKGVKGAYYDTEYGAMVFPCTAKMPDFIFGLGSYRGSVPGSFISYGQINTSTCYGGLQSSEGLPFGILGDILLKAQEGNDGTWSTFEIGLGKPAQLVRVLPATASFGTAVAYKAVEEVSDDDDSDTSDDSGTNEWLFDTRKSLSWIAQSRLRTNNPKGENVRQYGLDTIQFNDGTEQALPHQPITAISDGNETIGQLGLGSPPTKFNIFEPSTASLSDALWFHGITPSSVWSYTAGAYYRGETAFGSLVFGGYDLSRYKGNSVGFTMSNEPDRELGLEIRSVSVATVLGETEILNTPISASIDSSIAELRLPKSVCDRFKEAFHLSFDSKRKLYLIDRHIHDRLQNSNPEITFALAASSVGASINITFPYLAFAQNLPSSSNDSEVYFPIRPISDPKSYKLGRTFLQEAYLTVNPSARVFLISQARFPFAPPRITALPSFASKSKPAMKILTRAIRSRRRSSRPSGGAIAGIVIAVVAVIIALTFVIWIILRKRRSTAKDISTGVTTDDGERGTGVEMGSPEKGFSHGRVKASDSLVAVNPPRLPETVQLPPMTQEMIAEPSAVDKPHETEPDKPKINTHTQKVKAGHEKELNSASPTDSVGTRLERRKSRFSEELFD</sequence>
<dbReference type="HOGENOM" id="CLU_313307_0_0_1"/>
<feature type="active site" evidence="5">
    <location>
        <position position="301"/>
    </location>
</feature>
<feature type="compositionally biased region" description="Basic and acidic residues" evidence="7">
    <location>
        <begin position="880"/>
        <end position="893"/>
    </location>
</feature>
<dbReference type="GO" id="GO:0004190">
    <property type="term" value="F:aspartic-type endopeptidase activity"/>
    <property type="evidence" value="ECO:0007669"/>
    <property type="project" value="UniProtKB-KW"/>
</dbReference>
<dbReference type="GO" id="GO:0000324">
    <property type="term" value="C:fungal-type vacuole"/>
    <property type="evidence" value="ECO:0007669"/>
    <property type="project" value="TreeGrafter"/>
</dbReference>
<evidence type="ECO:0000313" key="11">
    <source>
        <dbReference type="EMBL" id="EPE33297.1"/>
    </source>
</evidence>
<dbReference type="InterPro" id="IPR001969">
    <property type="entry name" value="Aspartic_peptidase_AS"/>
</dbReference>
<organism evidence="11 12">
    <name type="scientific">Glarea lozoyensis (strain ATCC 20868 / MF5171)</name>
    <dbReference type="NCBI Taxonomy" id="1116229"/>
    <lineage>
        <taxon>Eukaryota</taxon>
        <taxon>Fungi</taxon>
        <taxon>Dikarya</taxon>
        <taxon>Ascomycota</taxon>
        <taxon>Pezizomycotina</taxon>
        <taxon>Leotiomycetes</taxon>
        <taxon>Helotiales</taxon>
        <taxon>Helotiaceae</taxon>
        <taxon>Glarea</taxon>
    </lineage>
</organism>
<keyword evidence="2 6" id="KW-0645">Protease</keyword>
<evidence type="ECO:0000256" key="8">
    <source>
        <dbReference type="SAM" id="Phobius"/>
    </source>
</evidence>
<dbReference type="Pfam" id="PF00026">
    <property type="entry name" value="Asp"/>
    <property type="match status" value="2"/>
</dbReference>
<reference evidence="11 12" key="1">
    <citation type="journal article" date="2013" name="BMC Genomics">
        <title>Genomics-driven discovery of the pneumocandin biosynthetic gene cluster in the fungus Glarea lozoyensis.</title>
        <authorList>
            <person name="Chen L."/>
            <person name="Yue Q."/>
            <person name="Zhang X."/>
            <person name="Xiang M."/>
            <person name="Wang C."/>
            <person name="Li S."/>
            <person name="Che Y."/>
            <person name="Ortiz-Lopez F.J."/>
            <person name="Bills G.F."/>
            <person name="Liu X."/>
            <person name="An Z."/>
        </authorList>
    </citation>
    <scope>NUCLEOTIDE SEQUENCE [LARGE SCALE GENOMIC DNA]</scope>
    <source>
        <strain evidence="12">ATCC 20868 / MF5171</strain>
    </source>
</reference>
<evidence type="ECO:0000256" key="9">
    <source>
        <dbReference type="SAM" id="SignalP"/>
    </source>
</evidence>
<dbReference type="InterPro" id="IPR001461">
    <property type="entry name" value="Aspartic_peptidase_A1"/>
</dbReference>
<evidence type="ECO:0000256" key="1">
    <source>
        <dbReference type="ARBA" id="ARBA00007447"/>
    </source>
</evidence>
<dbReference type="GeneID" id="19465363"/>
<dbReference type="OrthoDB" id="2747330at2759"/>
<feature type="active site" evidence="5">
    <location>
        <position position="117"/>
    </location>
</feature>
<keyword evidence="9" id="KW-0732">Signal</keyword>
<dbReference type="RefSeq" id="XP_008079914.1">
    <property type="nucleotide sequence ID" value="XM_008081723.1"/>
</dbReference>
<dbReference type="PANTHER" id="PTHR47966:SF2">
    <property type="entry name" value="ASPERGILLOPEPSIN-1-RELATED"/>
    <property type="match status" value="1"/>
</dbReference>